<dbReference type="GO" id="GO:0005576">
    <property type="term" value="C:extracellular region"/>
    <property type="evidence" value="ECO:0007669"/>
    <property type="project" value="UniProtKB-SubCell"/>
</dbReference>
<sequence>MEPIRSRAPNPSRESQPGSDEAQPIAGRLASTAASSPLDGLPARPAASRTRQPATPEPSPAFSVGSVSELLRQFDPSLCIFPSLSAYGADVVPGESTEVQSVLRASYEPPSHFSAAVAAPSPTPPRALAAARTPEPSPAFSVGSVSELLRQFDPSLCIFPSLSAYGADAVPGESTEVQSVLRASYEPPSHFSAAVAAPSPTPPRAQAAARRRSSAQTSDASPAESVDLSTLGYTQKQREQIKPDAWSKVAQHHAVLAGHGFTHVQIVELSRHAASLGTVADRYQAIIAVLPKATHKQIVEVGKRQSGARALQTLLKVAEDLRGPPLQLETCQLIKIAKRGGALAVETVHASRNALTGEPLHLTPTQVVAIAGNDGGRQALETLQRLLPVLCQAPYALTPRQVVAIAGNIGGKQALETVQRLLPV</sequence>
<keyword evidence="8" id="KW-1185">Reference proteome</keyword>
<evidence type="ECO:0000256" key="2">
    <source>
        <dbReference type="ARBA" id="ARBA00004613"/>
    </source>
</evidence>
<feature type="compositionally biased region" description="Low complexity" evidence="6">
    <location>
        <begin position="193"/>
        <end position="218"/>
    </location>
</feature>
<reference evidence="8" key="1">
    <citation type="submission" date="2016-08" db="EMBL/GenBank/DDBJ databases">
        <authorList>
            <person name="Merda D."/>
            <person name="Briand M."/>
            <person name="Taghouti G."/>
            <person name="Carrere S."/>
            <person name="Gouzy J."/>
            <person name="Portier P."/>
            <person name="Jacques M.-A."/>
            <person name="Fischer-Le Saux M."/>
        </authorList>
    </citation>
    <scope>NUCLEOTIDE SEQUENCE [LARGE SCALE GENOMIC DNA]</scope>
    <source>
        <strain evidence="8">CFBP1156</strain>
    </source>
</reference>
<dbReference type="Proteomes" id="UP000238261">
    <property type="component" value="Unassembled WGS sequence"/>
</dbReference>
<dbReference type="Gene3D" id="6.10.140.500">
    <property type="match status" value="2"/>
</dbReference>
<protein>
    <recommendedName>
        <fullName evidence="9">Avirulence protein AvrBs3</fullName>
    </recommendedName>
</protein>
<dbReference type="Pfam" id="PF03377">
    <property type="entry name" value="TAL_effector"/>
    <property type="match status" value="4"/>
</dbReference>
<name>A0A2S7EQ43_9XANT</name>
<evidence type="ECO:0008006" key="9">
    <source>
        <dbReference type="Google" id="ProtNLM"/>
    </source>
</evidence>
<feature type="non-terminal residue" evidence="7">
    <location>
        <position position="424"/>
    </location>
</feature>
<feature type="region of interest" description="Disordered" evidence="6">
    <location>
        <begin position="1"/>
        <end position="64"/>
    </location>
</feature>
<evidence type="ECO:0000256" key="4">
    <source>
        <dbReference type="ARBA" id="ARBA00022562"/>
    </source>
</evidence>
<proteinExistence type="predicted"/>
<evidence type="ECO:0000256" key="5">
    <source>
        <dbReference type="ARBA" id="ARBA00022737"/>
    </source>
</evidence>
<dbReference type="GO" id="GO:0042025">
    <property type="term" value="C:host cell nucleus"/>
    <property type="evidence" value="ECO:0007669"/>
    <property type="project" value="UniProtKB-SubCell"/>
</dbReference>
<gene>
    <name evidence="7" type="ORF">XhyaCFBP1156_19665</name>
</gene>
<keyword evidence="5" id="KW-0677">Repeat</keyword>
<comment type="subcellular location">
    <subcellularLocation>
        <location evidence="1">Host nucleus</location>
    </subcellularLocation>
    <subcellularLocation>
        <location evidence="2">Secreted</location>
    </subcellularLocation>
</comment>
<evidence type="ECO:0000313" key="7">
    <source>
        <dbReference type="EMBL" id="PPU95218.1"/>
    </source>
</evidence>
<feature type="region of interest" description="Disordered" evidence="6">
    <location>
        <begin position="191"/>
        <end position="232"/>
    </location>
</feature>
<evidence type="ECO:0000256" key="1">
    <source>
        <dbReference type="ARBA" id="ARBA00004147"/>
    </source>
</evidence>
<evidence type="ECO:0000256" key="6">
    <source>
        <dbReference type="SAM" id="MobiDB-lite"/>
    </source>
</evidence>
<keyword evidence="4" id="KW-1048">Host nucleus</keyword>
<comment type="caution">
    <text evidence="7">The sequence shown here is derived from an EMBL/GenBank/DDBJ whole genome shotgun (WGS) entry which is preliminary data.</text>
</comment>
<dbReference type="EMBL" id="MDEG01000032">
    <property type="protein sequence ID" value="PPU95218.1"/>
    <property type="molecule type" value="Genomic_DNA"/>
</dbReference>
<evidence type="ECO:0000313" key="8">
    <source>
        <dbReference type="Proteomes" id="UP000238261"/>
    </source>
</evidence>
<evidence type="ECO:0000256" key="3">
    <source>
        <dbReference type="ARBA" id="ARBA00022525"/>
    </source>
</evidence>
<keyword evidence="3" id="KW-0964">Secreted</keyword>
<organism evidence="7 8">
    <name type="scientific">Xanthomonas hyacinthi</name>
    <dbReference type="NCBI Taxonomy" id="56455"/>
    <lineage>
        <taxon>Bacteria</taxon>
        <taxon>Pseudomonadati</taxon>
        <taxon>Pseudomonadota</taxon>
        <taxon>Gammaproteobacteria</taxon>
        <taxon>Lysobacterales</taxon>
        <taxon>Lysobacteraceae</taxon>
        <taxon>Xanthomonas</taxon>
    </lineage>
</organism>
<dbReference type="InterPro" id="IPR005042">
    <property type="entry name" value="TAL_effector_rpt"/>
</dbReference>
<accession>A0A2S7EQ43</accession>
<dbReference type="AlphaFoldDB" id="A0A2S7EQ43"/>